<gene>
    <name evidence="1" type="ORF">AWB64_00866</name>
</gene>
<evidence type="ECO:0000313" key="1">
    <source>
        <dbReference type="EMBL" id="SAL15555.1"/>
    </source>
</evidence>
<sequence length="32" mass="3692">MDRRSGLLWPDIAAYLAHYQQQANKRKGTLSC</sequence>
<evidence type="ECO:0000313" key="2">
    <source>
        <dbReference type="Proteomes" id="UP000054893"/>
    </source>
</evidence>
<reference evidence="1 2" key="1">
    <citation type="submission" date="2016-01" db="EMBL/GenBank/DDBJ databases">
        <authorList>
            <person name="Oliw E.H."/>
        </authorList>
    </citation>
    <scope>NUCLEOTIDE SEQUENCE [LARGE SCALE GENOMIC DNA]</scope>
    <source>
        <strain evidence="1">LMG 22029</strain>
    </source>
</reference>
<proteinExistence type="predicted"/>
<organism evidence="1 2">
    <name type="scientific">Caballeronia sordidicola</name>
    <name type="common">Burkholderia sordidicola</name>
    <dbReference type="NCBI Taxonomy" id="196367"/>
    <lineage>
        <taxon>Bacteria</taxon>
        <taxon>Pseudomonadati</taxon>
        <taxon>Pseudomonadota</taxon>
        <taxon>Betaproteobacteria</taxon>
        <taxon>Burkholderiales</taxon>
        <taxon>Burkholderiaceae</taxon>
        <taxon>Caballeronia</taxon>
    </lineage>
</organism>
<protein>
    <submittedName>
        <fullName evidence="1">Uncharacterized protein</fullName>
    </submittedName>
</protein>
<accession>A0A158F765</accession>
<dbReference type="AlphaFoldDB" id="A0A158F765"/>
<dbReference type="Proteomes" id="UP000054893">
    <property type="component" value="Unassembled WGS sequence"/>
</dbReference>
<name>A0A158F765_CABSO</name>
<dbReference type="EMBL" id="FCOC02000002">
    <property type="protein sequence ID" value="SAL15555.1"/>
    <property type="molecule type" value="Genomic_DNA"/>
</dbReference>